<comment type="cofactor">
    <cofactor evidence="1 9">
        <name>Zn(2+)</name>
        <dbReference type="ChEBI" id="CHEBI:29105"/>
    </cofactor>
</comment>
<sequence>KVSLLLLKYDNWVLFPPLSSTFQELFTRSLTESEMRTAPYEFPEDSPIEQLEERRQRLERQISQDIKLEPEILLRIKQEFMKIDSSADLEFMNELGGVDRTDDGWMKERVLPMEREYQRVSISGEEKCGVPFTDLVDAAKCVVKALFIREKYIALSIQNFCKTTAHELGELGEKPLDLLHPPVSETHPYENQDTKNMPADTGYSCKMVDGVMHVYTKKSPMEKSTELDLPYPDLKEYIADMNVMMALIINGPVKSFCYRRLQYLSSKFQMHILLNEMKELAAQKKVPHRDFYNIRKVDTHIHASSCMNQKHLLRFIKRAMKKYPGEIVHMEHGRGQTLMEVFESMNLTAFDLSVDTLDMHADRNTFHRFDKFNAKYNPIGESILREIFIKTDNHIEGKYFGHMIKEVMADLEESKYQNVELRLSIYGRSRDEWDKLAQWAVKHQVYSDNVRWLIQVPRLFDVYRTKKQLANFQEMMENIFMPLFEVTINPRSHPELHLFLQHVVGFDSVDDESKPEHHIFNMDSPLPADWTEEDNPPYSYYLYYTYANMAVLNHLRRRRGFHTFVLRPHCGEAGPVHHLVSGFMLSENISHGLLLRKAPVLQYLYYLAQIGIAMSPLSNNSLFLSYHRNPLPEYLSRGLMVSLSTDDPLQFHFTKEPLMEEYSIATQVWKLSSCDMCELARNSVLMSGFSHKVSSYWLGPKYSKEGPESNDIRRTNVPDIRVAYRSETLLEELNLITHAVRTKELDNIDEEDTLSMAPVGAEGR</sequence>
<protein>
    <recommendedName>
        <fullName evidence="9">AMP deaminase</fullName>
        <ecNumber evidence="9">3.5.4.6</ecNumber>
    </recommendedName>
</protein>
<dbReference type="UniPathway" id="UPA00591">
    <property type="reaction ID" value="UER00663"/>
</dbReference>
<evidence type="ECO:0000256" key="4">
    <source>
        <dbReference type="ARBA" id="ARBA00022723"/>
    </source>
</evidence>
<evidence type="ECO:0000256" key="5">
    <source>
        <dbReference type="ARBA" id="ARBA00022801"/>
    </source>
</evidence>
<dbReference type="PROSITE" id="PS00485">
    <property type="entry name" value="A_DEAMINASE"/>
    <property type="match status" value="1"/>
</dbReference>
<dbReference type="Gene3D" id="4.10.800.20">
    <property type="match status" value="1"/>
</dbReference>
<evidence type="ECO:0000256" key="6">
    <source>
        <dbReference type="ARBA" id="ARBA00022833"/>
    </source>
</evidence>
<dbReference type="Ensembl" id="ENSSTUT00000034685.1">
    <property type="protein sequence ID" value="ENSSTUP00000033198.1"/>
    <property type="gene ID" value="ENSSTUG00000014089.1"/>
</dbReference>
<comment type="function">
    <text evidence="8">AMP deaminase plays a critical role in energy metabolism. Catalyzes the deamination of AMP to IMP and plays an important role in the purine nucleotide cycle.</text>
</comment>
<name>A0A673YF75_SALTR</name>
<reference evidence="10" key="2">
    <citation type="submission" date="2025-09" db="UniProtKB">
        <authorList>
            <consortium name="Ensembl"/>
        </authorList>
    </citation>
    <scope>IDENTIFICATION</scope>
</reference>
<dbReference type="FunFam" id="4.10.800.20:FF:000001">
    <property type="entry name" value="AMP deaminase"/>
    <property type="match status" value="1"/>
</dbReference>
<evidence type="ECO:0000313" key="10">
    <source>
        <dbReference type="Ensembl" id="ENSSTUP00000033198.1"/>
    </source>
</evidence>
<gene>
    <name evidence="10" type="primary">AMPD2</name>
    <name evidence="10" type="synonym">LOC115207805</name>
</gene>
<dbReference type="AlphaFoldDB" id="A0A673YF75"/>
<keyword evidence="5 9" id="KW-0378">Hydrolase</keyword>
<evidence type="ECO:0000256" key="9">
    <source>
        <dbReference type="PIRNR" id="PIRNR001251"/>
    </source>
</evidence>
<dbReference type="SUPFAM" id="SSF51556">
    <property type="entry name" value="Metallo-dependent hydrolases"/>
    <property type="match status" value="1"/>
</dbReference>
<dbReference type="GO" id="GO:0046033">
    <property type="term" value="P:AMP metabolic process"/>
    <property type="evidence" value="ECO:0007669"/>
    <property type="project" value="TreeGrafter"/>
</dbReference>
<comment type="catalytic activity">
    <reaction evidence="9">
        <text>AMP + H2O + H(+) = IMP + NH4(+)</text>
        <dbReference type="Rhea" id="RHEA:14777"/>
        <dbReference type="ChEBI" id="CHEBI:15377"/>
        <dbReference type="ChEBI" id="CHEBI:15378"/>
        <dbReference type="ChEBI" id="CHEBI:28938"/>
        <dbReference type="ChEBI" id="CHEBI:58053"/>
        <dbReference type="ChEBI" id="CHEBI:456215"/>
        <dbReference type="EC" id="3.5.4.6"/>
    </reaction>
</comment>
<dbReference type="PANTHER" id="PTHR11359:SF3">
    <property type="entry name" value="AMP DEAMINASE 2"/>
    <property type="match status" value="1"/>
</dbReference>
<accession>A0A673YF75</accession>
<dbReference type="PIRSF" id="PIRSF001251">
    <property type="entry name" value="AMP_deaminase_met"/>
    <property type="match status" value="1"/>
</dbReference>
<organism evidence="10 11">
    <name type="scientific">Salmo trutta</name>
    <name type="common">Brown trout</name>
    <dbReference type="NCBI Taxonomy" id="8032"/>
    <lineage>
        <taxon>Eukaryota</taxon>
        <taxon>Metazoa</taxon>
        <taxon>Chordata</taxon>
        <taxon>Craniata</taxon>
        <taxon>Vertebrata</taxon>
        <taxon>Euteleostomi</taxon>
        <taxon>Actinopterygii</taxon>
        <taxon>Neopterygii</taxon>
        <taxon>Teleostei</taxon>
        <taxon>Protacanthopterygii</taxon>
        <taxon>Salmoniformes</taxon>
        <taxon>Salmonidae</taxon>
        <taxon>Salmoninae</taxon>
        <taxon>Salmo</taxon>
    </lineage>
</organism>
<dbReference type="InterPro" id="IPR032466">
    <property type="entry name" value="Metal_Hydrolase"/>
</dbReference>
<dbReference type="FunFam" id="3.20.20.140:FF:000035">
    <property type="entry name" value="Probable amp deaminase"/>
    <property type="match status" value="1"/>
</dbReference>
<dbReference type="InterPro" id="IPR006329">
    <property type="entry name" value="AMPD"/>
</dbReference>
<evidence type="ECO:0000256" key="8">
    <source>
        <dbReference type="ARBA" id="ARBA00054146"/>
    </source>
</evidence>
<keyword evidence="11" id="KW-1185">Reference proteome</keyword>
<dbReference type="GO" id="GO:0032264">
    <property type="term" value="P:IMP salvage"/>
    <property type="evidence" value="ECO:0007669"/>
    <property type="project" value="UniProtKB-UniPathway"/>
</dbReference>
<dbReference type="GO" id="GO:0046872">
    <property type="term" value="F:metal ion binding"/>
    <property type="evidence" value="ECO:0007669"/>
    <property type="project" value="UniProtKB-KW"/>
</dbReference>
<proteinExistence type="inferred from homology"/>
<keyword evidence="7" id="KW-0546">Nucleotide metabolism</keyword>
<evidence type="ECO:0000313" key="11">
    <source>
        <dbReference type="Proteomes" id="UP000472277"/>
    </source>
</evidence>
<dbReference type="CDD" id="cd01319">
    <property type="entry name" value="AMPD"/>
    <property type="match status" value="1"/>
</dbReference>
<dbReference type="GeneTree" id="ENSGT00950000183011"/>
<evidence type="ECO:0000256" key="1">
    <source>
        <dbReference type="ARBA" id="ARBA00001947"/>
    </source>
</evidence>
<evidence type="ECO:0000256" key="3">
    <source>
        <dbReference type="ARBA" id="ARBA00006676"/>
    </source>
</evidence>
<dbReference type="Proteomes" id="UP000472277">
    <property type="component" value="Chromosome 14"/>
</dbReference>
<reference evidence="10" key="1">
    <citation type="submission" date="2025-08" db="UniProtKB">
        <authorList>
            <consortium name="Ensembl"/>
        </authorList>
    </citation>
    <scope>IDENTIFICATION</scope>
</reference>
<dbReference type="GO" id="GO:0005829">
    <property type="term" value="C:cytosol"/>
    <property type="evidence" value="ECO:0007669"/>
    <property type="project" value="TreeGrafter"/>
</dbReference>
<dbReference type="Gene3D" id="3.20.20.140">
    <property type="entry name" value="Metal-dependent hydrolases"/>
    <property type="match status" value="1"/>
</dbReference>
<comment type="similarity">
    <text evidence="3 9">Belongs to the metallo-dependent hydrolases superfamily. Adenosine and AMP deaminases family.</text>
</comment>
<dbReference type="GO" id="GO:0003876">
    <property type="term" value="F:AMP deaminase activity"/>
    <property type="evidence" value="ECO:0007669"/>
    <property type="project" value="UniProtKB-EC"/>
</dbReference>
<comment type="pathway">
    <text evidence="2">Purine metabolism; IMP biosynthesis via salvage pathway; IMP from AMP: step 1/1.</text>
</comment>
<dbReference type="GO" id="GO:0097009">
    <property type="term" value="P:energy homeostasis"/>
    <property type="evidence" value="ECO:0007669"/>
    <property type="project" value="UniProtKB-ARBA"/>
</dbReference>
<dbReference type="EC" id="3.5.4.6" evidence="9"/>
<dbReference type="Pfam" id="PF19326">
    <property type="entry name" value="AMP_deaminase"/>
    <property type="match status" value="1"/>
</dbReference>
<evidence type="ECO:0000256" key="7">
    <source>
        <dbReference type="ARBA" id="ARBA00023080"/>
    </source>
</evidence>
<keyword evidence="6" id="KW-0862">Zinc</keyword>
<keyword evidence="4 9" id="KW-0479">Metal-binding</keyword>
<dbReference type="InterPro" id="IPR006650">
    <property type="entry name" value="A/AMP_deam_AS"/>
</dbReference>
<dbReference type="PANTHER" id="PTHR11359">
    <property type="entry name" value="AMP DEAMINASE"/>
    <property type="match status" value="1"/>
</dbReference>
<evidence type="ECO:0000256" key="2">
    <source>
        <dbReference type="ARBA" id="ARBA00004955"/>
    </source>
</evidence>
<dbReference type="NCBIfam" id="TIGR01429">
    <property type="entry name" value="AMP_deaminase"/>
    <property type="match status" value="1"/>
</dbReference>